<reference evidence="1 2" key="1">
    <citation type="submission" date="2018-04" db="EMBL/GenBank/DDBJ databases">
        <title>Characteristic and Complete Genome Sequencing of A Novel Member of Infective Endocarditis Causative Bacteria: Bergeyella cardium QL-PH.</title>
        <authorList>
            <person name="Pan H."/>
            <person name="Sun E."/>
            <person name="Zhang Y."/>
        </authorList>
    </citation>
    <scope>NUCLEOTIDE SEQUENCE [LARGE SCALE GENOMIC DNA]</scope>
    <source>
        <strain evidence="1 2">HPQL</strain>
    </source>
</reference>
<proteinExistence type="predicted"/>
<dbReference type="OrthoDB" id="1148372at2"/>
<organism evidence="1 2">
    <name type="scientific">Bergeyella cardium</name>
    <dbReference type="NCBI Taxonomy" id="1585976"/>
    <lineage>
        <taxon>Bacteria</taxon>
        <taxon>Pseudomonadati</taxon>
        <taxon>Bacteroidota</taxon>
        <taxon>Flavobacteriia</taxon>
        <taxon>Flavobacteriales</taxon>
        <taxon>Weeksellaceae</taxon>
        <taxon>Bergeyella</taxon>
    </lineage>
</organism>
<protein>
    <submittedName>
        <fullName evidence="1">Uncharacterized protein</fullName>
    </submittedName>
</protein>
<dbReference type="KEGG" id="bcad:DBX24_07210"/>
<dbReference type="Proteomes" id="UP000464318">
    <property type="component" value="Chromosome"/>
</dbReference>
<dbReference type="AlphaFoldDB" id="A0A6P1QY64"/>
<evidence type="ECO:0000313" key="1">
    <source>
        <dbReference type="EMBL" id="QHN65684.1"/>
    </source>
</evidence>
<keyword evidence="2" id="KW-1185">Reference proteome</keyword>
<sequence length="174" mass="20064">MKKVSVLFGLVLGFSVMAQITVRGVVSMRNGKPLEGIFVSNGREEVRTNAKGFYEIQAYQWDNLLYYGESPVKGLSLDSNCAPIVENTPKQRIDVVMVDYPHDMLFEKNEMCGILFILNGKLVTDKAVDKLKQRLRNDKTLKYKLLRRSELYKKYKYRATYGLEISTHSQKQKK</sequence>
<evidence type="ECO:0000313" key="2">
    <source>
        <dbReference type="Proteomes" id="UP000464318"/>
    </source>
</evidence>
<accession>A0A6P1QY64</accession>
<name>A0A6P1QY64_9FLAO</name>
<gene>
    <name evidence="1" type="ORF">DBX24_07210</name>
</gene>
<dbReference type="EMBL" id="CP029149">
    <property type="protein sequence ID" value="QHN65684.1"/>
    <property type="molecule type" value="Genomic_DNA"/>
</dbReference>
<dbReference type="RefSeq" id="WP_160224422.1">
    <property type="nucleotide sequence ID" value="NZ_CP029149.1"/>
</dbReference>